<dbReference type="InterPro" id="IPR003489">
    <property type="entry name" value="RHF/RaiA"/>
</dbReference>
<organism evidence="2 3">
    <name type="scientific">Candidatus Giovannonibacteria bacterium RIFCSPHIGHO2_02_FULL_45_40</name>
    <dbReference type="NCBI Taxonomy" id="1798337"/>
    <lineage>
        <taxon>Bacteria</taxon>
        <taxon>Candidatus Giovannoniibacteriota</taxon>
    </lineage>
</organism>
<accession>A0A1F5W9S4</accession>
<dbReference type="PANTHER" id="PTHR33231:SF1">
    <property type="entry name" value="30S RIBOSOMAL PROTEIN"/>
    <property type="match status" value="1"/>
</dbReference>
<dbReference type="InterPro" id="IPR036567">
    <property type="entry name" value="RHF-like"/>
</dbReference>
<dbReference type="Pfam" id="PF02482">
    <property type="entry name" value="Ribosomal_S30AE"/>
    <property type="match status" value="1"/>
</dbReference>
<comment type="caution">
    <text evidence="2">The sequence shown here is derived from an EMBL/GenBank/DDBJ whole genome shotgun (WGS) entry which is preliminary data.</text>
</comment>
<dbReference type="EMBL" id="MFHP01000023">
    <property type="protein sequence ID" value="OGF72406.1"/>
    <property type="molecule type" value="Genomic_DNA"/>
</dbReference>
<gene>
    <name evidence="2" type="ORF">A3C05_04935</name>
</gene>
<dbReference type="GO" id="GO:0043024">
    <property type="term" value="F:ribosomal small subunit binding"/>
    <property type="evidence" value="ECO:0007669"/>
    <property type="project" value="TreeGrafter"/>
</dbReference>
<dbReference type="SUPFAM" id="SSF69754">
    <property type="entry name" value="Ribosome binding protein Y (YfiA homologue)"/>
    <property type="match status" value="1"/>
</dbReference>
<evidence type="ECO:0000313" key="3">
    <source>
        <dbReference type="Proteomes" id="UP000178743"/>
    </source>
</evidence>
<keyword evidence="1" id="KW-0810">Translation regulation</keyword>
<dbReference type="Gene3D" id="3.30.160.100">
    <property type="entry name" value="Ribosome hibernation promotion factor-like"/>
    <property type="match status" value="1"/>
</dbReference>
<proteinExistence type="predicted"/>
<dbReference type="Proteomes" id="UP000178743">
    <property type="component" value="Unassembled WGS sequence"/>
</dbReference>
<protein>
    <submittedName>
        <fullName evidence="2">Ribosomal subunit interface protein</fullName>
    </submittedName>
</protein>
<dbReference type="InterPro" id="IPR050574">
    <property type="entry name" value="HPF/YfiA_ribosome-assoc"/>
</dbReference>
<name>A0A1F5W9S4_9BACT</name>
<dbReference type="AlphaFoldDB" id="A0A1F5W9S4"/>
<reference evidence="2 3" key="1">
    <citation type="journal article" date="2016" name="Nat. Commun.">
        <title>Thousands of microbial genomes shed light on interconnected biogeochemical processes in an aquifer system.</title>
        <authorList>
            <person name="Anantharaman K."/>
            <person name="Brown C.T."/>
            <person name="Hug L.A."/>
            <person name="Sharon I."/>
            <person name="Castelle C.J."/>
            <person name="Probst A.J."/>
            <person name="Thomas B.C."/>
            <person name="Singh A."/>
            <person name="Wilkins M.J."/>
            <person name="Karaoz U."/>
            <person name="Brodie E.L."/>
            <person name="Williams K.H."/>
            <person name="Hubbard S.S."/>
            <person name="Banfield J.F."/>
        </authorList>
    </citation>
    <scope>NUCLEOTIDE SEQUENCE [LARGE SCALE GENOMIC DNA]</scope>
</reference>
<evidence type="ECO:0000256" key="1">
    <source>
        <dbReference type="ARBA" id="ARBA00022845"/>
    </source>
</evidence>
<sequence length="119" mass="13880">MKIMRVSLKSTNIKLSESTREYVDWKLVRMVEKFLSKDGEPTMLDIEVGKTTRHHKTGPFFRAEANLKIGKTLLRAEEEAETLNEAIDEVEYELGREIKKFKERKRALMLKGARRLKGL</sequence>
<evidence type="ECO:0000313" key="2">
    <source>
        <dbReference type="EMBL" id="OGF72406.1"/>
    </source>
</evidence>
<dbReference type="PANTHER" id="PTHR33231">
    <property type="entry name" value="30S RIBOSOMAL PROTEIN"/>
    <property type="match status" value="1"/>
</dbReference>
<dbReference type="NCBIfam" id="TIGR00741">
    <property type="entry name" value="yfiA"/>
    <property type="match status" value="1"/>
</dbReference>
<dbReference type="GO" id="GO:0022627">
    <property type="term" value="C:cytosolic small ribosomal subunit"/>
    <property type="evidence" value="ECO:0007669"/>
    <property type="project" value="TreeGrafter"/>
</dbReference>
<dbReference type="GO" id="GO:0045900">
    <property type="term" value="P:negative regulation of translational elongation"/>
    <property type="evidence" value="ECO:0007669"/>
    <property type="project" value="TreeGrafter"/>
</dbReference>